<sequence>MGWALIMEGVLSGSYHTCPNETNFQFDTAFMYVIATLCMLKLYQSRHPDITAKSHTTWIVLSVVIILGFGGVVGRGLFVWIPFVIAHVFVTIVVSAKIYYMGRWKLNCSICRRKCQSITPDKIDVAAPSTRPIYSGRFIILSRIAVLLNFSLDIVGIILQPPNFGICLLSIFVANLLMYLVYYSFMKIWHKEGIRWIPIMYFVLACICWVPAICFFEVKNTSWEVTPAESRERNKHCIIFNFFDHHDVWHFLSSCAIFFSYMVLFTLDDNLNTTPRSRIRVF</sequence>
<evidence type="ECO:0000256" key="8">
    <source>
        <dbReference type="SAM" id="Phobius"/>
    </source>
</evidence>
<dbReference type="PANTHER" id="PTHR12185:SF14">
    <property type="entry name" value="CHOLESTEROL UPTAKE PROTEIN 1"/>
    <property type="match status" value="1"/>
</dbReference>
<evidence type="ECO:0000256" key="5">
    <source>
        <dbReference type="ARBA" id="ARBA00022989"/>
    </source>
</evidence>
<feature type="transmembrane region" description="Helical" evidence="8">
    <location>
        <begin position="197"/>
        <end position="218"/>
    </location>
</feature>
<feature type="transmembrane region" description="Helical" evidence="8">
    <location>
        <begin position="79"/>
        <end position="100"/>
    </location>
</feature>
<keyword evidence="10" id="KW-1185">Reference proteome</keyword>
<dbReference type="GO" id="GO:0005764">
    <property type="term" value="C:lysosome"/>
    <property type="evidence" value="ECO:0007669"/>
    <property type="project" value="TreeGrafter"/>
</dbReference>
<reference evidence="9 10" key="1">
    <citation type="journal article" date="2022" name="Nat. Ecol. Evol.">
        <title>A masculinizing supergene underlies an exaggerated male reproductive morph in a spider.</title>
        <authorList>
            <person name="Hendrickx F."/>
            <person name="De Corte Z."/>
            <person name="Sonet G."/>
            <person name="Van Belleghem S.M."/>
            <person name="Kostlbacher S."/>
            <person name="Vangestel C."/>
        </authorList>
    </citation>
    <scope>NUCLEOTIDE SEQUENCE [LARGE SCALE GENOMIC DNA]</scope>
    <source>
        <strain evidence="9">W744_W776</strain>
    </source>
</reference>
<gene>
    <name evidence="9" type="ORF">JTE90_010493</name>
</gene>
<evidence type="ECO:0008006" key="11">
    <source>
        <dbReference type="Google" id="ProtNLM"/>
    </source>
</evidence>
<dbReference type="EMBL" id="JAFNEN010000001">
    <property type="protein sequence ID" value="KAG8202132.1"/>
    <property type="molecule type" value="Genomic_DNA"/>
</dbReference>
<dbReference type="GO" id="GO:0051033">
    <property type="term" value="F:RNA transmembrane transporter activity"/>
    <property type="evidence" value="ECO:0007669"/>
    <property type="project" value="TreeGrafter"/>
</dbReference>
<name>A0AAV6VZU0_9ARAC</name>
<dbReference type="GO" id="GO:0003725">
    <property type="term" value="F:double-stranded RNA binding"/>
    <property type="evidence" value="ECO:0007669"/>
    <property type="project" value="TreeGrafter"/>
</dbReference>
<evidence type="ECO:0000256" key="7">
    <source>
        <dbReference type="ARBA" id="ARBA00023180"/>
    </source>
</evidence>
<keyword evidence="4" id="KW-0732">Signal</keyword>
<evidence type="ECO:0000313" key="10">
    <source>
        <dbReference type="Proteomes" id="UP000827092"/>
    </source>
</evidence>
<dbReference type="GO" id="GO:0005886">
    <property type="term" value="C:plasma membrane"/>
    <property type="evidence" value="ECO:0007669"/>
    <property type="project" value="TreeGrafter"/>
</dbReference>
<comment type="subcellular location">
    <subcellularLocation>
        <location evidence="1">Membrane</location>
        <topology evidence="1">Multi-pass membrane protein</topology>
    </subcellularLocation>
</comment>
<organism evidence="9 10">
    <name type="scientific">Oedothorax gibbosus</name>
    <dbReference type="NCBI Taxonomy" id="931172"/>
    <lineage>
        <taxon>Eukaryota</taxon>
        <taxon>Metazoa</taxon>
        <taxon>Ecdysozoa</taxon>
        <taxon>Arthropoda</taxon>
        <taxon>Chelicerata</taxon>
        <taxon>Arachnida</taxon>
        <taxon>Araneae</taxon>
        <taxon>Araneomorphae</taxon>
        <taxon>Entelegynae</taxon>
        <taxon>Araneoidea</taxon>
        <taxon>Linyphiidae</taxon>
        <taxon>Erigoninae</taxon>
        <taxon>Oedothorax</taxon>
    </lineage>
</organism>
<evidence type="ECO:0000256" key="2">
    <source>
        <dbReference type="ARBA" id="ARBA00006618"/>
    </source>
</evidence>
<keyword evidence="6 8" id="KW-0472">Membrane</keyword>
<proteinExistence type="inferred from homology"/>
<protein>
    <recommendedName>
        <fullName evidence="11">SID1-like protein</fullName>
    </recommendedName>
</protein>
<dbReference type="Pfam" id="PF13965">
    <property type="entry name" value="SID-1_RNA_chan"/>
    <property type="match status" value="1"/>
</dbReference>
<comment type="caution">
    <text evidence="9">The sequence shown here is derived from an EMBL/GenBank/DDBJ whole genome shotgun (WGS) entry which is preliminary data.</text>
</comment>
<comment type="similarity">
    <text evidence="2">Belongs to the SID1 family.</text>
</comment>
<feature type="transmembrane region" description="Helical" evidence="8">
    <location>
        <begin position="24"/>
        <end position="43"/>
    </location>
</feature>
<dbReference type="AlphaFoldDB" id="A0AAV6VZU0"/>
<feature type="transmembrane region" description="Helical" evidence="8">
    <location>
        <begin position="164"/>
        <end position="185"/>
    </location>
</feature>
<evidence type="ECO:0000256" key="3">
    <source>
        <dbReference type="ARBA" id="ARBA00022692"/>
    </source>
</evidence>
<feature type="transmembrane region" description="Helical" evidence="8">
    <location>
        <begin position="55"/>
        <end position="73"/>
    </location>
</feature>
<evidence type="ECO:0000256" key="6">
    <source>
        <dbReference type="ARBA" id="ARBA00023136"/>
    </source>
</evidence>
<feature type="transmembrane region" description="Helical" evidence="8">
    <location>
        <begin position="248"/>
        <end position="267"/>
    </location>
</feature>
<keyword evidence="7" id="KW-0325">Glycoprotein</keyword>
<keyword evidence="5 8" id="KW-1133">Transmembrane helix</keyword>
<feature type="transmembrane region" description="Helical" evidence="8">
    <location>
        <begin position="138"/>
        <end position="158"/>
    </location>
</feature>
<evidence type="ECO:0000256" key="4">
    <source>
        <dbReference type="ARBA" id="ARBA00022729"/>
    </source>
</evidence>
<accession>A0AAV6VZU0</accession>
<keyword evidence="3 8" id="KW-0812">Transmembrane</keyword>
<dbReference type="Proteomes" id="UP000827092">
    <property type="component" value="Unassembled WGS sequence"/>
</dbReference>
<dbReference type="PANTHER" id="PTHR12185">
    <property type="entry name" value="SID1 TRANSMEMBRANE FAMILY MEMEBER"/>
    <property type="match status" value="1"/>
</dbReference>
<evidence type="ECO:0000313" key="9">
    <source>
        <dbReference type="EMBL" id="KAG8202132.1"/>
    </source>
</evidence>
<evidence type="ECO:0000256" key="1">
    <source>
        <dbReference type="ARBA" id="ARBA00004141"/>
    </source>
</evidence>
<dbReference type="InterPro" id="IPR025958">
    <property type="entry name" value="SID1_TM_fam"/>
</dbReference>